<sequence length="627" mass="71493">MSKKFWMSIVLVGLLVVVAGIAGAMEYKEAPMLADMVKAGDIPPLEERLPAPEDIMVVPVVDSIGQYGGTWHRSFTGIKDFHAWGRINYEPMLRWPRNPKDPVQPGIAKAWEWSEDGKELTLFLRKGVKWSDGAPFSVDDIIFWWEAIEKDTNITAVPHREWIVNGTPMELEKIDDLTIKLKFAGPNGMVETLGLAFHGNQWPLGFERFGFFAPKHYLEQFHPKYNTEFSDYTVFEEKAFDYNLERPVITPWKLVKWEAGGTELVLKRNPYYWKVDPEGNQLPYIDTVHFALVENSEAINLLAIAGKIDMQNRRIDLAKWQVYQENAEKGGYHMSLWNLARASAVSFFPNQSYSDPKYRELMQNFKFRQALSLAMDRDLMNEVSWLGQGSPRNITVVPDCPLYIPELEEYMAEYAPDKAKALLDEIGLPVGSDGFRTFTDGSPVELVVETHFMSGAELDTLQLAVENWQAIGLKTALKTMQRDIYWPRASGNEVMIGVWTTDRGLTPMIDPIYQFPVDERSWFAPAFGIWYKTMGAQGEEPTADFKKAMDLYDQYKSTPDSAKQVEIGKEIVRLGTESLWAIQTNGLQPGPVVVKDNFKNVIEEGFTADWLIMAPGTQDPCHYYIEQ</sequence>
<evidence type="ECO:0000313" key="2">
    <source>
        <dbReference type="EMBL" id="PIE35951.1"/>
    </source>
</evidence>
<dbReference type="GO" id="GO:0015833">
    <property type="term" value="P:peptide transport"/>
    <property type="evidence" value="ECO:0007669"/>
    <property type="project" value="TreeGrafter"/>
</dbReference>
<comment type="caution">
    <text evidence="2">The sequence shown here is derived from an EMBL/GenBank/DDBJ whole genome shotgun (WGS) entry which is preliminary data.</text>
</comment>
<dbReference type="AlphaFoldDB" id="A0A2G6KJX4"/>
<gene>
    <name evidence="2" type="ORF">CSA56_02175</name>
</gene>
<dbReference type="PANTHER" id="PTHR30290">
    <property type="entry name" value="PERIPLASMIC BINDING COMPONENT OF ABC TRANSPORTER"/>
    <property type="match status" value="1"/>
</dbReference>
<dbReference type="InterPro" id="IPR000914">
    <property type="entry name" value="SBP_5_dom"/>
</dbReference>
<dbReference type="PROSITE" id="PS01040">
    <property type="entry name" value="SBP_BACTERIAL_5"/>
    <property type="match status" value="1"/>
</dbReference>
<evidence type="ECO:0000313" key="3">
    <source>
        <dbReference type="Proteomes" id="UP000230821"/>
    </source>
</evidence>
<accession>A0A2G6KJX4</accession>
<dbReference type="PANTHER" id="PTHR30290:SF62">
    <property type="entry name" value="OLIGOPEPTIDE ABC TRANSPORTER, PERIPLASMIC OLIGOPEPTIDE-BINDING PROTEIN"/>
    <property type="match status" value="1"/>
</dbReference>
<dbReference type="Gene3D" id="3.10.105.10">
    <property type="entry name" value="Dipeptide-binding Protein, Domain 3"/>
    <property type="match status" value="1"/>
</dbReference>
<evidence type="ECO:0000259" key="1">
    <source>
        <dbReference type="Pfam" id="PF00496"/>
    </source>
</evidence>
<dbReference type="Proteomes" id="UP000230821">
    <property type="component" value="Unassembled WGS sequence"/>
</dbReference>
<dbReference type="Gene3D" id="3.40.190.10">
    <property type="entry name" value="Periplasmic binding protein-like II"/>
    <property type="match status" value="1"/>
</dbReference>
<dbReference type="Pfam" id="PF00496">
    <property type="entry name" value="SBP_bac_5"/>
    <property type="match status" value="1"/>
</dbReference>
<dbReference type="SUPFAM" id="SSF53850">
    <property type="entry name" value="Periplasmic binding protein-like II"/>
    <property type="match status" value="1"/>
</dbReference>
<protein>
    <recommendedName>
        <fullName evidence="1">Solute-binding protein family 5 domain-containing protein</fullName>
    </recommendedName>
</protein>
<dbReference type="InterPro" id="IPR039424">
    <property type="entry name" value="SBP_5"/>
</dbReference>
<name>A0A2G6KJX4_9BACT</name>
<dbReference type="InterPro" id="IPR023765">
    <property type="entry name" value="SBP_5_CS"/>
</dbReference>
<proteinExistence type="predicted"/>
<dbReference type="EMBL" id="PDSK01000029">
    <property type="protein sequence ID" value="PIE35951.1"/>
    <property type="molecule type" value="Genomic_DNA"/>
</dbReference>
<organism evidence="2 3">
    <name type="scientific">candidate division KSB3 bacterium</name>
    <dbReference type="NCBI Taxonomy" id="2044937"/>
    <lineage>
        <taxon>Bacteria</taxon>
        <taxon>candidate division KSB3</taxon>
    </lineage>
</organism>
<dbReference type="CDD" id="cd08500">
    <property type="entry name" value="PBP2_NikA_DppA_OppA_like_4"/>
    <property type="match status" value="1"/>
</dbReference>
<reference evidence="2 3" key="1">
    <citation type="submission" date="2017-10" db="EMBL/GenBank/DDBJ databases">
        <title>Novel microbial diversity and functional potential in the marine mammal oral microbiome.</title>
        <authorList>
            <person name="Dudek N.K."/>
            <person name="Sun C.L."/>
            <person name="Burstein D."/>
            <person name="Kantor R.S."/>
            <person name="Aliaga Goltsman D.S."/>
            <person name="Bik E.M."/>
            <person name="Thomas B.C."/>
            <person name="Banfield J.F."/>
            <person name="Relman D.A."/>
        </authorList>
    </citation>
    <scope>NUCLEOTIDE SEQUENCE [LARGE SCALE GENOMIC DNA]</scope>
    <source>
        <strain evidence="2">DOLJORAL78_47_16</strain>
    </source>
</reference>
<dbReference type="GO" id="GO:1904680">
    <property type="term" value="F:peptide transmembrane transporter activity"/>
    <property type="evidence" value="ECO:0007669"/>
    <property type="project" value="TreeGrafter"/>
</dbReference>
<feature type="domain" description="Solute-binding protein family 5" evidence="1">
    <location>
        <begin position="103"/>
        <end position="498"/>
    </location>
</feature>